<reference evidence="9 10" key="1">
    <citation type="submission" date="2019-09" db="EMBL/GenBank/DDBJ databases">
        <title>Wenzhouxiangella sp. Genome sequencing and assembly.</title>
        <authorList>
            <person name="Zhang R."/>
        </authorList>
    </citation>
    <scope>NUCLEOTIDE SEQUENCE [LARGE SCALE GENOMIC DNA]</scope>
    <source>
        <strain evidence="9 10">W260</strain>
    </source>
</reference>
<evidence type="ECO:0000256" key="4">
    <source>
        <dbReference type="ARBA" id="ARBA00023284"/>
    </source>
</evidence>
<dbReference type="GO" id="GO:0042597">
    <property type="term" value="C:periplasmic space"/>
    <property type="evidence" value="ECO:0007669"/>
    <property type="project" value="UniProtKB-SubCell"/>
</dbReference>
<evidence type="ECO:0000313" key="10">
    <source>
        <dbReference type="Proteomes" id="UP000325372"/>
    </source>
</evidence>
<organism evidence="9 10">
    <name type="scientific">Marinihelvus fidelis</name>
    <dbReference type="NCBI Taxonomy" id="2613842"/>
    <lineage>
        <taxon>Bacteria</taxon>
        <taxon>Pseudomonadati</taxon>
        <taxon>Pseudomonadota</taxon>
        <taxon>Gammaproteobacteria</taxon>
        <taxon>Chromatiales</taxon>
        <taxon>Wenzhouxiangellaceae</taxon>
        <taxon>Marinihelvus</taxon>
    </lineage>
</organism>
<dbReference type="InterPro" id="IPR036249">
    <property type="entry name" value="Thioredoxin-like_sf"/>
</dbReference>
<keyword evidence="4" id="KW-0676">Redox-active center</keyword>
<dbReference type="InterPro" id="IPR050824">
    <property type="entry name" value="Thiol_disulfide_DsbA"/>
</dbReference>
<dbReference type="InterPro" id="IPR023205">
    <property type="entry name" value="DsbA/DsbL"/>
</dbReference>
<evidence type="ECO:0000256" key="2">
    <source>
        <dbReference type="ARBA" id="ARBA00022729"/>
    </source>
</evidence>
<dbReference type="CDD" id="cd03019">
    <property type="entry name" value="DsbA_DsbA"/>
    <property type="match status" value="1"/>
</dbReference>
<evidence type="ECO:0000256" key="3">
    <source>
        <dbReference type="ARBA" id="ARBA00023157"/>
    </source>
</evidence>
<accession>A0A5N0T8Q3</accession>
<feature type="disulfide bond" description="Redox-active" evidence="6">
    <location>
        <begin position="61"/>
        <end position="64"/>
    </location>
</feature>
<dbReference type="Proteomes" id="UP000325372">
    <property type="component" value="Unassembled WGS sequence"/>
</dbReference>
<keyword evidence="5" id="KW-0574">Periplasm</keyword>
<evidence type="ECO:0000256" key="5">
    <source>
        <dbReference type="PIRNR" id="PIRNR001488"/>
    </source>
</evidence>
<dbReference type="Gene3D" id="3.40.30.10">
    <property type="entry name" value="Glutaredoxin"/>
    <property type="match status" value="1"/>
</dbReference>
<feature type="domain" description="DSBA-like thioredoxin" evidence="8">
    <location>
        <begin position="53"/>
        <end position="206"/>
    </location>
</feature>
<dbReference type="Pfam" id="PF01323">
    <property type="entry name" value="DSBA"/>
    <property type="match status" value="1"/>
</dbReference>
<keyword evidence="3 5" id="KW-1015">Disulfide bond</keyword>
<dbReference type="PANTHER" id="PTHR35891:SF2">
    <property type="entry name" value="THIOL:DISULFIDE INTERCHANGE PROTEIN DSBA"/>
    <property type="match status" value="1"/>
</dbReference>
<gene>
    <name evidence="9" type="ORF">F3N42_08270</name>
</gene>
<dbReference type="AlphaFoldDB" id="A0A5N0T8Q3"/>
<protein>
    <recommendedName>
        <fullName evidence="5">Thiol:disulfide interchange protein</fullName>
    </recommendedName>
</protein>
<keyword evidence="10" id="KW-1185">Reference proteome</keyword>
<feature type="signal peptide" evidence="7">
    <location>
        <begin position="1"/>
        <end position="24"/>
    </location>
</feature>
<dbReference type="InterPro" id="IPR001853">
    <property type="entry name" value="DSBA-like_thioredoxin_dom"/>
</dbReference>
<dbReference type="PANTHER" id="PTHR35891">
    <property type="entry name" value="THIOL:DISULFIDE INTERCHANGE PROTEIN DSBA"/>
    <property type="match status" value="1"/>
</dbReference>
<evidence type="ECO:0000256" key="1">
    <source>
        <dbReference type="ARBA" id="ARBA00005791"/>
    </source>
</evidence>
<evidence type="ECO:0000256" key="7">
    <source>
        <dbReference type="SAM" id="SignalP"/>
    </source>
</evidence>
<evidence type="ECO:0000256" key="6">
    <source>
        <dbReference type="PIRSR" id="PIRSR001488-1"/>
    </source>
</evidence>
<proteinExistence type="inferred from homology"/>
<comment type="caution">
    <text evidence="9">The sequence shown here is derived from an EMBL/GenBank/DDBJ whole genome shotgun (WGS) entry which is preliminary data.</text>
</comment>
<keyword evidence="2 7" id="KW-0732">Signal</keyword>
<dbReference type="PIRSF" id="PIRSF001488">
    <property type="entry name" value="Tdi_protein"/>
    <property type="match status" value="1"/>
</dbReference>
<dbReference type="GO" id="GO:0016491">
    <property type="term" value="F:oxidoreductase activity"/>
    <property type="evidence" value="ECO:0007669"/>
    <property type="project" value="InterPro"/>
</dbReference>
<evidence type="ECO:0000313" key="9">
    <source>
        <dbReference type="EMBL" id="KAA9131312.1"/>
    </source>
</evidence>
<dbReference type="EMBL" id="VYXP01000005">
    <property type="protein sequence ID" value="KAA9131312.1"/>
    <property type="molecule type" value="Genomic_DNA"/>
</dbReference>
<comment type="similarity">
    <text evidence="1">Belongs to the thioredoxin family. DsbA subfamily.</text>
</comment>
<name>A0A5N0T8Q3_9GAMM</name>
<comment type="subcellular location">
    <subcellularLocation>
        <location evidence="5">Periplasm</location>
    </subcellularLocation>
</comment>
<evidence type="ECO:0000259" key="8">
    <source>
        <dbReference type="Pfam" id="PF01323"/>
    </source>
</evidence>
<dbReference type="SUPFAM" id="SSF52833">
    <property type="entry name" value="Thioredoxin-like"/>
    <property type="match status" value="1"/>
</dbReference>
<sequence>MERAMIKTLLTVISLAAASFPAWAQSGAPFEEGKHYFTIEQPEGYRPIDGVKVTEVFSYLCSHCASFEPYIENWHAKQPESVQFDRIPVEFGRAIWSLYARAYVTASVLGIENASHKAMMDIIWKDKRQMRNMDELAEFYSQFGVDAEKFVATSKSFAVDMRMKREQQQVRQAGVSGTPSMLVNGKYRVSAGGAVSGFDQMLAVVDYLVAQEMATESVAQVATPAQ</sequence>
<feature type="chain" id="PRO_5024320643" description="Thiol:disulfide interchange protein" evidence="7">
    <location>
        <begin position="25"/>
        <end position="226"/>
    </location>
</feature>